<sequence>MTLCKGQVRADMYGLGIRISSYVQWSAAIVFQRKGPKSLPEIRLLGLLLSGGVTIGLLHQTGQGKLDAAAIYILLLLATGPHMFLVPVYMWRALTCFDPLWNPLRGYQEEQLRAFRVLNMVLILTASSVGVWFYTTHLPALNRDCVQYGFLFGKATLDDNAPFAALNALLYLLMLLTERFERMRGPHTLSNLAVFAVLVAAVELPVRWNELWASNRIDSSAQVIPLLFSIGIVVRVTYLHNAEDGDEEASTVVPLAGVAGGTEWSLGMPQQIPTAYLARGARRVR</sequence>
<reference evidence="2 3" key="1">
    <citation type="journal article" date="2013" name="Chin. Sci. Bull.">
        <title>Genome survey uncovers the secrets of sex and lifestyle in caterpillar fungus.</title>
        <authorList>
            <person name="Hu X."/>
            <person name="Zhang Y."/>
            <person name="Xiao G."/>
            <person name="Zheng P."/>
            <person name="Xia Y."/>
            <person name="Zhang X."/>
            <person name="St Leger R.J."/>
            <person name="Liu X."/>
            <person name="Wang C."/>
        </authorList>
    </citation>
    <scope>NUCLEOTIDE SEQUENCE [LARGE SCALE GENOMIC DNA]</scope>
    <source>
        <strain evidence="3">Co18 / CGMCC 3.14243</strain>
        <tissue evidence="2">Fruit-body</tissue>
    </source>
</reference>
<dbReference type="HOGENOM" id="CLU_059578_0_1_1"/>
<feature type="transmembrane region" description="Helical" evidence="1">
    <location>
        <begin position="115"/>
        <end position="134"/>
    </location>
</feature>
<dbReference type="EMBL" id="KE652474">
    <property type="protein sequence ID" value="EQL01532.1"/>
    <property type="molecule type" value="Genomic_DNA"/>
</dbReference>
<keyword evidence="1" id="KW-0472">Membrane</keyword>
<gene>
    <name evidence="2" type="ORF">OCS_02765</name>
</gene>
<dbReference type="AlphaFoldDB" id="T5AIE0"/>
<organism evidence="2 3">
    <name type="scientific">Ophiocordyceps sinensis (strain Co18 / CGMCC 3.14243)</name>
    <name type="common">Yarsagumba caterpillar fungus</name>
    <name type="synonym">Hirsutella sinensis</name>
    <dbReference type="NCBI Taxonomy" id="911162"/>
    <lineage>
        <taxon>Eukaryota</taxon>
        <taxon>Fungi</taxon>
        <taxon>Dikarya</taxon>
        <taxon>Ascomycota</taxon>
        <taxon>Pezizomycotina</taxon>
        <taxon>Sordariomycetes</taxon>
        <taxon>Hypocreomycetidae</taxon>
        <taxon>Hypocreales</taxon>
        <taxon>Ophiocordycipitaceae</taxon>
        <taxon>Ophiocordyceps</taxon>
    </lineage>
</organism>
<keyword evidence="1" id="KW-0812">Transmembrane</keyword>
<feature type="transmembrane region" description="Helical" evidence="1">
    <location>
        <begin position="220"/>
        <end position="238"/>
    </location>
</feature>
<feature type="transmembrane region" description="Helical" evidence="1">
    <location>
        <begin position="160"/>
        <end position="177"/>
    </location>
</feature>
<dbReference type="Proteomes" id="UP000019374">
    <property type="component" value="Unassembled WGS sequence"/>
</dbReference>
<keyword evidence="1" id="KW-1133">Transmembrane helix</keyword>
<name>T5AIE0_OPHSC</name>
<feature type="transmembrane region" description="Helical" evidence="1">
    <location>
        <begin position="189"/>
        <end position="208"/>
    </location>
</feature>
<evidence type="ECO:0000313" key="3">
    <source>
        <dbReference type="Proteomes" id="UP000019374"/>
    </source>
</evidence>
<dbReference type="OrthoDB" id="1806at2759"/>
<dbReference type="eggNOG" id="ENOG502SEK1">
    <property type="taxonomic scope" value="Eukaryota"/>
</dbReference>
<evidence type="ECO:0000313" key="2">
    <source>
        <dbReference type="EMBL" id="EQL01532.1"/>
    </source>
</evidence>
<evidence type="ECO:0000256" key="1">
    <source>
        <dbReference type="SAM" id="Phobius"/>
    </source>
</evidence>
<accession>T5AIE0</accession>
<proteinExistence type="predicted"/>
<protein>
    <submittedName>
        <fullName evidence="2">Uncharacterized protein</fullName>
    </submittedName>
</protein>
<feature type="transmembrane region" description="Helical" evidence="1">
    <location>
        <begin position="71"/>
        <end position="94"/>
    </location>
</feature>
<feature type="transmembrane region" description="Helical" evidence="1">
    <location>
        <begin position="42"/>
        <end position="59"/>
    </location>
</feature>